<keyword evidence="2" id="KW-0378">Hydrolase</keyword>
<keyword evidence="2" id="KW-0067">ATP-binding</keyword>
<sequence>MDIREWVRHRGGVVRTSDLRGAGFSRHRIGTAGLERPRRGWVAEQGADPLLYSAARAGLVLTCVTQARRLGLWTLDDSLRPHVGAPPASGAVSARGARVHWSAPLIARVPGALEDPIENVLAIVAECRPFEQALAVWDSALRHGLVSAAVMRRYALRPAARRVLEDACAHLDSGLEAFVSVRLRWIPATVHPQVYLHGHRVDFLIGARLVLQIDGGHHVGAQRDADNAHDTLLALHGYTVIRVGYADVVDGWPDVQDRILRALAQGLHLA</sequence>
<dbReference type="AlphaFoldDB" id="A0A177KDT3"/>
<dbReference type="Pfam" id="PF04480">
    <property type="entry name" value="DUF559"/>
    <property type="match status" value="1"/>
</dbReference>
<dbReference type="Proteomes" id="UP000076998">
    <property type="component" value="Unassembled WGS sequence"/>
</dbReference>
<reference evidence="2 3" key="1">
    <citation type="submission" date="2016-02" db="EMBL/GenBank/DDBJ databases">
        <authorList>
            <person name="Wen L."/>
            <person name="He K."/>
            <person name="Yang H."/>
        </authorList>
    </citation>
    <scope>NUCLEOTIDE SEQUENCE [LARGE SCALE GENOMIC DNA]</scope>
    <source>
        <strain evidence="2 3">CD11_3</strain>
    </source>
</reference>
<comment type="caution">
    <text evidence="2">The sequence shown here is derived from an EMBL/GenBank/DDBJ whole genome shotgun (WGS) entry which is preliminary data.</text>
</comment>
<keyword evidence="2" id="KW-0547">Nucleotide-binding</keyword>
<keyword evidence="2" id="KW-0347">Helicase</keyword>
<dbReference type="SUPFAM" id="SSF52980">
    <property type="entry name" value="Restriction endonuclease-like"/>
    <property type="match status" value="1"/>
</dbReference>
<dbReference type="EMBL" id="LSTV01000001">
    <property type="protein sequence ID" value="OAH51569.1"/>
    <property type="molecule type" value="Genomic_DNA"/>
</dbReference>
<dbReference type="OrthoDB" id="4701311at2"/>
<dbReference type="InterPro" id="IPR011335">
    <property type="entry name" value="Restrct_endonuc-II-like"/>
</dbReference>
<proteinExistence type="predicted"/>
<organism evidence="2 3">
    <name type="scientific">Microbacterium oleivorans</name>
    <dbReference type="NCBI Taxonomy" id="273677"/>
    <lineage>
        <taxon>Bacteria</taxon>
        <taxon>Bacillati</taxon>
        <taxon>Actinomycetota</taxon>
        <taxon>Actinomycetes</taxon>
        <taxon>Micrococcales</taxon>
        <taxon>Microbacteriaceae</taxon>
        <taxon>Microbacterium</taxon>
    </lineage>
</organism>
<dbReference type="RefSeq" id="WP_064002077.1">
    <property type="nucleotide sequence ID" value="NZ_LSTV01000001.1"/>
</dbReference>
<dbReference type="GO" id="GO:0004386">
    <property type="term" value="F:helicase activity"/>
    <property type="evidence" value="ECO:0007669"/>
    <property type="project" value="UniProtKB-KW"/>
</dbReference>
<dbReference type="Gene3D" id="3.40.960.10">
    <property type="entry name" value="VSR Endonuclease"/>
    <property type="match status" value="1"/>
</dbReference>
<evidence type="ECO:0000259" key="1">
    <source>
        <dbReference type="Pfam" id="PF04480"/>
    </source>
</evidence>
<dbReference type="InterPro" id="IPR007569">
    <property type="entry name" value="DUF559"/>
</dbReference>
<protein>
    <submittedName>
        <fullName evidence="2">DNA/RNA helicase</fullName>
    </submittedName>
</protein>
<feature type="domain" description="DUF559" evidence="1">
    <location>
        <begin position="193"/>
        <end position="263"/>
    </location>
</feature>
<name>A0A177KDT3_9MICO</name>
<evidence type="ECO:0000313" key="2">
    <source>
        <dbReference type="EMBL" id="OAH51569.1"/>
    </source>
</evidence>
<gene>
    <name evidence="2" type="ORF">AYL44_04805</name>
</gene>
<accession>A0A177KDT3</accession>
<evidence type="ECO:0000313" key="3">
    <source>
        <dbReference type="Proteomes" id="UP000076998"/>
    </source>
</evidence>